<comment type="caution">
    <text evidence="2">The sequence shown here is derived from an EMBL/GenBank/DDBJ whole genome shotgun (WGS) entry which is preliminary data.</text>
</comment>
<sequence>MRSAEFQHSQPDGHEGHSPVNCDECQSALQSESRQSLSFLLLDQLTIPAIGCDEHLEEFRSVCGLTTEDAAELLDHRPAGGISCPSCRLAPYNSAHPMIPIQNGATVVLACPEHQSEIVQRYHTGLQTQTYLTTGFGTHTNSSL</sequence>
<dbReference type="AlphaFoldDB" id="A0A6B0VL77"/>
<evidence type="ECO:0000256" key="1">
    <source>
        <dbReference type="SAM" id="MobiDB-lite"/>
    </source>
</evidence>
<feature type="compositionally biased region" description="Polar residues" evidence="1">
    <location>
        <begin position="1"/>
        <end position="10"/>
    </location>
</feature>
<dbReference type="RefSeq" id="WP_160064233.1">
    <property type="nucleotide sequence ID" value="NZ_WUYX01000026.1"/>
</dbReference>
<dbReference type="Proteomes" id="UP000434101">
    <property type="component" value="Unassembled WGS sequence"/>
</dbReference>
<evidence type="ECO:0000313" key="3">
    <source>
        <dbReference type="Proteomes" id="UP000434101"/>
    </source>
</evidence>
<gene>
    <name evidence="2" type="ORF">GS429_07660</name>
</gene>
<protein>
    <submittedName>
        <fullName evidence="2">Uncharacterized protein</fullName>
    </submittedName>
</protein>
<organism evidence="2 3">
    <name type="scientific">Natronorubrum halalkaliphilum</name>
    <dbReference type="NCBI Taxonomy" id="2691917"/>
    <lineage>
        <taxon>Archaea</taxon>
        <taxon>Methanobacteriati</taxon>
        <taxon>Methanobacteriota</taxon>
        <taxon>Stenosarchaea group</taxon>
        <taxon>Halobacteria</taxon>
        <taxon>Halobacteriales</taxon>
        <taxon>Natrialbaceae</taxon>
        <taxon>Natronorubrum</taxon>
    </lineage>
</organism>
<reference evidence="2 3" key="1">
    <citation type="submission" date="2020-01" db="EMBL/GenBank/DDBJ databases">
        <title>Natronorubrum sp. JWXQ-INN 674 isolated from Inner Mongolia Autonomous Region of China.</title>
        <authorList>
            <person name="Xue Q."/>
        </authorList>
    </citation>
    <scope>NUCLEOTIDE SEQUENCE [LARGE SCALE GENOMIC DNA]</scope>
    <source>
        <strain evidence="2 3">JWXQ-INN-674</strain>
    </source>
</reference>
<dbReference type="OrthoDB" id="334312at2157"/>
<name>A0A6B0VL77_9EURY</name>
<evidence type="ECO:0000313" key="2">
    <source>
        <dbReference type="EMBL" id="MXV61933.1"/>
    </source>
</evidence>
<keyword evidence="3" id="KW-1185">Reference proteome</keyword>
<dbReference type="EMBL" id="WUYX01000026">
    <property type="protein sequence ID" value="MXV61933.1"/>
    <property type="molecule type" value="Genomic_DNA"/>
</dbReference>
<accession>A0A6B0VL77</accession>
<proteinExistence type="predicted"/>
<feature type="region of interest" description="Disordered" evidence="1">
    <location>
        <begin position="1"/>
        <end position="20"/>
    </location>
</feature>